<accession>A0ABP0BSS5</accession>
<evidence type="ECO:0000256" key="1">
    <source>
        <dbReference type="ARBA" id="ARBA00008779"/>
    </source>
</evidence>
<dbReference type="Gene3D" id="3.30.1120.10">
    <property type="match status" value="1"/>
</dbReference>
<name>A0ABP0BSS5_9PEZI</name>
<gene>
    <name evidence="6" type="ORF">SCUCBS95973_004735</name>
</gene>
<evidence type="ECO:0000259" key="5">
    <source>
        <dbReference type="Pfam" id="PF00884"/>
    </source>
</evidence>
<evidence type="ECO:0000313" key="6">
    <source>
        <dbReference type="EMBL" id="CAK7222126.1"/>
    </source>
</evidence>
<keyword evidence="4" id="KW-0106">Calcium</keyword>
<comment type="caution">
    <text evidence="6">The sequence shown here is derived from an EMBL/GenBank/DDBJ whole genome shotgun (WGS) entry which is preliminary data.</text>
</comment>
<dbReference type="InterPro" id="IPR000917">
    <property type="entry name" value="Sulfatase_N"/>
</dbReference>
<dbReference type="Pfam" id="PF00884">
    <property type="entry name" value="Sulfatase"/>
    <property type="match status" value="1"/>
</dbReference>
<dbReference type="Proteomes" id="UP001642405">
    <property type="component" value="Unassembled WGS sequence"/>
</dbReference>
<keyword evidence="2" id="KW-0479">Metal-binding</keyword>
<reference evidence="6 7" key="1">
    <citation type="submission" date="2024-01" db="EMBL/GenBank/DDBJ databases">
        <authorList>
            <person name="Allen C."/>
            <person name="Tagirdzhanova G."/>
        </authorList>
    </citation>
    <scope>NUCLEOTIDE SEQUENCE [LARGE SCALE GENOMIC DNA]</scope>
</reference>
<keyword evidence="3" id="KW-0378">Hydrolase</keyword>
<keyword evidence="7" id="KW-1185">Reference proteome</keyword>
<dbReference type="InterPro" id="IPR050738">
    <property type="entry name" value="Sulfatase"/>
</dbReference>
<dbReference type="InterPro" id="IPR024607">
    <property type="entry name" value="Sulfatase_CS"/>
</dbReference>
<dbReference type="InterPro" id="IPR017850">
    <property type="entry name" value="Alkaline_phosphatase_core_sf"/>
</dbReference>
<dbReference type="CDD" id="cd16025">
    <property type="entry name" value="PAS_like"/>
    <property type="match status" value="1"/>
</dbReference>
<evidence type="ECO:0000313" key="7">
    <source>
        <dbReference type="Proteomes" id="UP001642405"/>
    </source>
</evidence>
<dbReference type="PANTHER" id="PTHR42693">
    <property type="entry name" value="ARYLSULFATASE FAMILY MEMBER"/>
    <property type="match status" value="1"/>
</dbReference>
<sequence length="603" mass="67541">MAKRPNFLLIVADDLGYSDVGCFGSEIRTPNIDRIAREGVQFTDFHAAAACSPTRSMLMSGTDNHLAGVGVMSEQRSNDFERWNKRGHEGYLNHDVAALPELLQDAGYVTFMSGKWHLGLKPENGPSQRGFDRSFALLPGCTNHFGYEPQLEKPMDFFTRIPVLYVEDGKRKIFETNKGNEYDTGFYSSEYYASNLVNYFKERTDEQKEKPFFAYLPFSAPHWPLQCSKEDRERYKGRYDAGPSALRDERLASLKKMGLVGEDVVPHPVVPEDTAHVYHAEWEALSDAERAKSARAMECFAGMVDNMDQNIGRVMDYLETTGELDNTVVLFMSDNGAEGAVFESYPLMGRDLMAVLHRYYNNQLDNIGNHDSFVWYGPRWAQAATAPSRLYKMYSTEGGIRVPMAVRYPASWPQNKVVPAFATVMDIVPTFLEMAGVAHPAGTGKNKKEKGIYKGHEVYPVRGTSWLPYMQGGAQGGIDAIHGDDEFTGWELFGRAALRKGTWKIVNMPEDAFGKNRWELFDLSVDPGETNDLAAAQPEKLRELLAAWDQYILETGTVWGEPIIGEMAWGDLPEDSVGGDPLAQTRNWMAVGDNEAVPNTVKA</sequence>
<feature type="domain" description="Sulfatase N-terminal" evidence="5">
    <location>
        <begin position="5"/>
        <end position="437"/>
    </location>
</feature>
<proteinExistence type="inferred from homology"/>
<comment type="similarity">
    <text evidence="1">Belongs to the sulfatase family.</text>
</comment>
<dbReference type="EMBL" id="CAWUHB010000024">
    <property type="protein sequence ID" value="CAK7222126.1"/>
    <property type="molecule type" value="Genomic_DNA"/>
</dbReference>
<evidence type="ECO:0000256" key="3">
    <source>
        <dbReference type="ARBA" id="ARBA00022801"/>
    </source>
</evidence>
<evidence type="ECO:0000256" key="2">
    <source>
        <dbReference type="ARBA" id="ARBA00022723"/>
    </source>
</evidence>
<evidence type="ECO:0000256" key="4">
    <source>
        <dbReference type="ARBA" id="ARBA00022837"/>
    </source>
</evidence>
<dbReference type="PROSITE" id="PS00149">
    <property type="entry name" value="SULFATASE_2"/>
    <property type="match status" value="1"/>
</dbReference>
<dbReference type="Gene3D" id="3.40.720.10">
    <property type="entry name" value="Alkaline Phosphatase, subunit A"/>
    <property type="match status" value="1"/>
</dbReference>
<dbReference type="SUPFAM" id="SSF53649">
    <property type="entry name" value="Alkaline phosphatase-like"/>
    <property type="match status" value="1"/>
</dbReference>
<protein>
    <recommendedName>
        <fullName evidence="5">Sulfatase N-terminal domain-containing protein</fullName>
    </recommendedName>
</protein>
<organism evidence="6 7">
    <name type="scientific">Sporothrix curviconia</name>
    <dbReference type="NCBI Taxonomy" id="1260050"/>
    <lineage>
        <taxon>Eukaryota</taxon>
        <taxon>Fungi</taxon>
        <taxon>Dikarya</taxon>
        <taxon>Ascomycota</taxon>
        <taxon>Pezizomycotina</taxon>
        <taxon>Sordariomycetes</taxon>
        <taxon>Sordariomycetidae</taxon>
        <taxon>Ophiostomatales</taxon>
        <taxon>Ophiostomataceae</taxon>
        <taxon>Sporothrix</taxon>
    </lineage>
</organism>
<dbReference type="PANTHER" id="PTHR42693:SF33">
    <property type="entry name" value="ARYLSULFATASE"/>
    <property type="match status" value="1"/>
</dbReference>